<accession>A0A2H0YQW2</accession>
<dbReference type="PANTHER" id="PTHR43771">
    <property type="entry name" value="PHOSPHOMANNOMUTASE"/>
    <property type="match status" value="1"/>
</dbReference>
<comment type="caution">
    <text evidence="12">The sequence shown here is derived from an EMBL/GenBank/DDBJ whole genome shotgun (WGS) entry which is preliminary data.</text>
</comment>
<dbReference type="InterPro" id="IPR005841">
    <property type="entry name" value="Alpha-D-phosphohexomutase_SF"/>
</dbReference>
<evidence type="ECO:0000256" key="5">
    <source>
        <dbReference type="ARBA" id="ARBA00022842"/>
    </source>
</evidence>
<keyword evidence="3" id="KW-0597">Phosphoprotein</keyword>
<feature type="domain" description="Alpha-D-phosphohexomutase alpha/beta/alpha" evidence="9">
    <location>
        <begin position="5"/>
        <end position="132"/>
    </location>
</feature>
<dbReference type="EMBL" id="PEXW01000018">
    <property type="protein sequence ID" value="PIS40887.1"/>
    <property type="molecule type" value="Genomic_DNA"/>
</dbReference>
<dbReference type="GO" id="GO:0005975">
    <property type="term" value="P:carbohydrate metabolic process"/>
    <property type="evidence" value="ECO:0007669"/>
    <property type="project" value="InterPro"/>
</dbReference>
<keyword evidence="5 7" id="KW-0460">Magnesium</keyword>
<dbReference type="InterPro" id="IPR005846">
    <property type="entry name" value="A-D-PHexomutase_a/b/a-III"/>
</dbReference>
<evidence type="ECO:0000259" key="9">
    <source>
        <dbReference type="Pfam" id="PF02878"/>
    </source>
</evidence>
<dbReference type="CDD" id="cd03089">
    <property type="entry name" value="PMM_PGM"/>
    <property type="match status" value="1"/>
</dbReference>
<comment type="cofactor">
    <cofactor evidence="1">
        <name>Mg(2+)</name>
        <dbReference type="ChEBI" id="CHEBI:18420"/>
    </cofactor>
</comment>
<dbReference type="AlphaFoldDB" id="A0A2H0YQW2"/>
<evidence type="ECO:0000256" key="7">
    <source>
        <dbReference type="RuleBase" id="RU004326"/>
    </source>
</evidence>
<name>A0A2H0YQW2_9BACT</name>
<dbReference type="PRINTS" id="PR00509">
    <property type="entry name" value="PGMPMM"/>
</dbReference>
<dbReference type="Gene3D" id="3.40.120.10">
    <property type="entry name" value="Alpha-D-Glucose-1,6-Bisphosphate, subunit A, domain 3"/>
    <property type="match status" value="3"/>
</dbReference>
<evidence type="ECO:0000256" key="1">
    <source>
        <dbReference type="ARBA" id="ARBA00001946"/>
    </source>
</evidence>
<sequence>MLNPKIFKSYDIRGIYPTDLNGETAFLVGQGYARLTGVKKIVVGRDMRIGSPELTKKFIEGAASQGVAVDDIGQVPIDMVYFSTGFFKYDGGLMITASHNPKEYNGVKMTVFNNGLNMISGQKIYEFIKDKKFSPADKPGSVSKKDFWQDYLNHIFSFTDIAKIKPFKIVVDAGNGMAGKVMPLIFEKLPCQLIPLNFELDGNFPAHPSNPLLPESQVQIRKKILEEKADFGIIMDGDTDRLFFVTEKGDFIRADTTLLILAKFFLERNPGAAVAYNVICSKAVPQRIKEWGGRPIRTPVGFVNVAKGIKDNNGIMGGEVSAHYSFRDNYYSDSGFIAFVILLMLISEHNKKLSEIIEGLNPYFRADETNIEVKNIPEVILAVKNKFSDGHQDELDGVTIEYKDWWLNVRPSNTEPLLRITVEGNTKEIMETKLKKVLNFIKAVAK</sequence>
<dbReference type="Pfam" id="PF02879">
    <property type="entry name" value="PGM_PMM_II"/>
    <property type="match status" value="1"/>
</dbReference>
<keyword evidence="6" id="KW-0413">Isomerase</keyword>
<dbReference type="InterPro" id="IPR036900">
    <property type="entry name" value="A-D-PHexomutase_C_sf"/>
</dbReference>
<reference evidence="13" key="1">
    <citation type="submission" date="2017-09" db="EMBL/GenBank/DDBJ databases">
        <title>Depth-based differentiation of microbial function through sediment-hosted aquifers and enrichment of novel symbionts in the deep terrestrial subsurface.</title>
        <authorList>
            <person name="Probst A.J."/>
            <person name="Ladd B."/>
            <person name="Jarett J.K."/>
            <person name="Geller-Mcgrath D.E."/>
            <person name="Sieber C.M.K."/>
            <person name="Emerson J.B."/>
            <person name="Anantharaman K."/>
            <person name="Thomas B.C."/>
            <person name="Malmstrom R."/>
            <person name="Stieglmeier M."/>
            <person name="Klingl A."/>
            <person name="Woyke T."/>
            <person name="Ryan C.M."/>
            <person name="Banfield J.F."/>
        </authorList>
    </citation>
    <scope>NUCLEOTIDE SEQUENCE [LARGE SCALE GENOMIC DNA]</scope>
</reference>
<evidence type="ECO:0000256" key="6">
    <source>
        <dbReference type="ARBA" id="ARBA00023235"/>
    </source>
</evidence>
<feature type="domain" description="Alpha-D-phosphohexomutase alpha/beta/alpha" evidence="11">
    <location>
        <begin position="255"/>
        <end position="360"/>
    </location>
</feature>
<dbReference type="InterPro" id="IPR005844">
    <property type="entry name" value="A-D-PHexomutase_a/b/a-I"/>
</dbReference>
<dbReference type="SUPFAM" id="SSF55957">
    <property type="entry name" value="Phosphoglucomutase, C-terminal domain"/>
    <property type="match status" value="1"/>
</dbReference>
<dbReference type="InterPro" id="IPR005845">
    <property type="entry name" value="A-D-PHexomutase_a/b/a-II"/>
</dbReference>
<dbReference type="Pfam" id="PF02880">
    <property type="entry name" value="PGM_PMM_III"/>
    <property type="match status" value="1"/>
</dbReference>
<dbReference type="Proteomes" id="UP000236845">
    <property type="component" value="Unassembled WGS sequence"/>
</dbReference>
<dbReference type="Pfam" id="PF00408">
    <property type="entry name" value="PGM_PMM_IV"/>
    <property type="match status" value="1"/>
</dbReference>
<evidence type="ECO:0000313" key="12">
    <source>
        <dbReference type="EMBL" id="PIS40887.1"/>
    </source>
</evidence>
<dbReference type="GO" id="GO:0000287">
    <property type="term" value="F:magnesium ion binding"/>
    <property type="evidence" value="ECO:0007669"/>
    <property type="project" value="InterPro"/>
</dbReference>
<proteinExistence type="inferred from homology"/>
<evidence type="ECO:0000256" key="4">
    <source>
        <dbReference type="ARBA" id="ARBA00022723"/>
    </source>
</evidence>
<gene>
    <name evidence="12" type="primary">manB</name>
    <name evidence="12" type="ORF">COT26_00875</name>
</gene>
<dbReference type="InterPro" id="IPR016066">
    <property type="entry name" value="A-D-PHexomutase_CS"/>
</dbReference>
<protein>
    <submittedName>
        <fullName evidence="12">Phosphomannomutase/phosphoglucomutase</fullName>
    </submittedName>
</protein>
<evidence type="ECO:0000256" key="3">
    <source>
        <dbReference type="ARBA" id="ARBA00022553"/>
    </source>
</evidence>
<feature type="domain" description="Alpha-D-phosphohexomutase alpha/beta/alpha" evidence="10">
    <location>
        <begin position="150"/>
        <end position="249"/>
    </location>
</feature>
<organism evidence="12 13">
    <name type="scientific">Candidatus Kerfeldbacteria bacterium CG08_land_8_20_14_0_20_43_14</name>
    <dbReference type="NCBI Taxonomy" id="2014246"/>
    <lineage>
        <taxon>Bacteria</taxon>
        <taxon>Candidatus Kerfeldiibacteriota</taxon>
    </lineage>
</organism>
<evidence type="ECO:0000256" key="2">
    <source>
        <dbReference type="ARBA" id="ARBA00010231"/>
    </source>
</evidence>
<comment type="similarity">
    <text evidence="2 7">Belongs to the phosphohexose mutase family.</text>
</comment>
<keyword evidence="4 7" id="KW-0479">Metal-binding</keyword>
<dbReference type="SUPFAM" id="SSF53738">
    <property type="entry name" value="Phosphoglucomutase, first 3 domains"/>
    <property type="match status" value="3"/>
</dbReference>
<dbReference type="Pfam" id="PF02878">
    <property type="entry name" value="PGM_PMM_I"/>
    <property type="match status" value="1"/>
</dbReference>
<dbReference type="InterPro" id="IPR005843">
    <property type="entry name" value="A-D-PHexomutase_C"/>
</dbReference>
<feature type="domain" description="Alpha-D-phosphohexomutase C-terminal" evidence="8">
    <location>
        <begin position="368"/>
        <end position="431"/>
    </location>
</feature>
<dbReference type="InterPro" id="IPR016055">
    <property type="entry name" value="A-D-PHexomutase_a/b/a-I/II/III"/>
</dbReference>
<dbReference type="PROSITE" id="PS00710">
    <property type="entry name" value="PGM_PMM"/>
    <property type="match status" value="1"/>
</dbReference>
<evidence type="ECO:0000259" key="10">
    <source>
        <dbReference type="Pfam" id="PF02879"/>
    </source>
</evidence>
<evidence type="ECO:0000259" key="8">
    <source>
        <dbReference type="Pfam" id="PF00408"/>
    </source>
</evidence>
<evidence type="ECO:0000259" key="11">
    <source>
        <dbReference type="Pfam" id="PF02880"/>
    </source>
</evidence>
<dbReference type="PANTHER" id="PTHR43771:SF1">
    <property type="entry name" value="PHOSPHOMANNOMUTASE"/>
    <property type="match status" value="1"/>
</dbReference>
<dbReference type="Gene3D" id="3.30.310.50">
    <property type="entry name" value="Alpha-D-phosphohexomutase, C-terminal domain"/>
    <property type="match status" value="1"/>
</dbReference>
<evidence type="ECO:0000313" key="13">
    <source>
        <dbReference type="Proteomes" id="UP000236845"/>
    </source>
</evidence>
<dbReference type="GO" id="GO:0016868">
    <property type="term" value="F:intramolecular phosphotransferase activity"/>
    <property type="evidence" value="ECO:0007669"/>
    <property type="project" value="InterPro"/>
</dbReference>